<name>A0A1D2VGR3_9ASCO</name>
<accession>A0A1D2VGR3</accession>
<dbReference type="Proteomes" id="UP000095038">
    <property type="component" value="Unassembled WGS sequence"/>
</dbReference>
<evidence type="ECO:0000313" key="1">
    <source>
        <dbReference type="EMBL" id="ODV60826.1"/>
    </source>
</evidence>
<evidence type="ECO:0000313" key="2">
    <source>
        <dbReference type="Proteomes" id="UP000095038"/>
    </source>
</evidence>
<proteinExistence type="predicted"/>
<reference evidence="2" key="1">
    <citation type="submission" date="2016-05" db="EMBL/GenBank/DDBJ databases">
        <title>Comparative genomics of biotechnologically important yeasts.</title>
        <authorList>
            <consortium name="DOE Joint Genome Institute"/>
            <person name="Riley R."/>
            <person name="Haridas S."/>
            <person name="Wolfe K.H."/>
            <person name="Lopes M.R."/>
            <person name="Hittinger C.T."/>
            <person name="Goker M."/>
            <person name="Salamov A."/>
            <person name="Wisecaver J."/>
            <person name="Long T.M."/>
            <person name="Aerts A.L."/>
            <person name="Barry K."/>
            <person name="Choi C."/>
            <person name="Clum A."/>
            <person name="Coughlan A.Y."/>
            <person name="Deshpande S."/>
            <person name="Douglass A.P."/>
            <person name="Hanson S.J."/>
            <person name="Klenk H.-P."/>
            <person name="Labutti K."/>
            <person name="Lapidus A."/>
            <person name="Lindquist E."/>
            <person name="Lipzen A."/>
            <person name="Meier-Kolthoff J.P."/>
            <person name="Ohm R.A."/>
            <person name="Otillar R.P."/>
            <person name="Pangilinan J."/>
            <person name="Peng Y."/>
            <person name="Rokas A."/>
            <person name="Rosa C.A."/>
            <person name="Scheuner C."/>
            <person name="Sibirny A.A."/>
            <person name="Slot J.C."/>
            <person name="Stielow J.B."/>
            <person name="Sun H."/>
            <person name="Kurtzman C.P."/>
            <person name="Blackwell M."/>
            <person name="Grigoriev I.V."/>
            <person name="Jeffries T.W."/>
        </authorList>
    </citation>
    <scope>NUCLEOTIDE SEQUENCE [LARGE SCALE GENOMIC DNA]</scope>
    <source>
        <strain evidence="2">DSM 1968</strain>
    </source>
</reference>
<dbReference type="EMBL" id="KV454481">
    <property type="protein sequence ID" value="ODV60826.1"/>
    <property type="molecule type" value="Genomic_DNA"/>
</dbReference>
<dbReference type="AlphaFoldDB" id="A0A1D2VGR3"/>
<gene>
    <name evidence="1" type="ORF">ASCRUDRAFT_76191</name>
</gene>
<organism evidence="1 2">
    <name type="scientific">Ascoidea rubescens DSM 1968</name>
    <dbReference type="NCBI Taxonomy" id="1344418"/>
    <lineage>
        <taxon>Eukaryota</taxon>
        <taxon>Fungi</taxon>
        <taxon>Dikarya</taxon>
        <taxon>Ascomycota</taxon>
        <taxon>Saccharomycotina</taxon>
        <taxon>Saccharomycetes</taxon>
        <taxon>Ascoideaceae</taxon>
        <taxon>Ascoidea</taxon>
    </lineage>
</organism>
<dbReference type="GeneID" id="30967009"/>
<dbReference type="RefSeq" id="XP_020047133.1">
    <property type="nucleotide sequence ID" value="XM_020193373.1"/>
</dbReference>
<dbReference type="InParanoid" id="A0A1D2VGR3"/>
<sequence>MASNQPSANINTNESFQIVYVETYSDVETINIDEEYDKYNELAEKNHQKGTTWFRNRVHKIFKN</sequence>
<protein>
    <submittedName>
        <fullName evidence="1">Uncharacterized protein</fullName>
    </submittedName>
</protein>
<keyword evidence="2" id="KW-1185">Reference proteome</keyword>